<feature type="compositionally biased region" description="Acidic residues" evidence="2">
    <location>
        <begin position="32"/>
        <end position="43"/>
    </location>
</feature>
<feature type="coiled-coil region" evidence="1">
    <location>
        <begin position="621"/>
        <end position="678"/>
    </location>
</feature>
<dbReference type="InterPro" id="IPR007139">
    <property type="entry name" value="DUF349"/>
</dbReference>
<evidence type="ECO:0000256" key="1">
    <source>
        <dbReference type="SAM" id="Coils"/>
    </source>
</evidence>
<sequence length="709" mass="74655">MTEQTTQPAEERPDVTEPDAVTPADAAPADAPDADAQDADAQDADLPADAPTAEDARTDVEEAAAPLTDEADVADDAPVTDEAPAPLTDEAYVTDDARAPVVDEAPAPLMDEAYVADDASVAGEAPLADEAPSPVTDEAATAEATPAQVDAADALASVSAVEAGPAPAPEAVDAPDAPDAPAGEAAPAEAEPAPEADAPAAEAEAPATDAGPTEATDAGPTEAPHAAADATGAGEPVEDAQATAQPAPAAGPPTDRPDGRPTPRVLARPAARRPAPGAGGTAPAVPVPPVDAHDAAAAAAWGRVDPDGTVWVREAAGERSVGQYPGADTEEALAFYVRRFLDIQAQVALFEARLPHLSTKEMDQTLKTLRDSLEAPTAVGDLDGLRARVEGLAQRAAERRKELAAEREAAKAQALTERTAIVERAEEIAGTDPARLQWRASGEELRALLDRWKSAQRSGPRLDRPSEDELWKRFSHARTTFDRHRRQYFAELDATQGQAKAAKEKLVERAEALSGSTEWGATAAAYRGLMDEWKAAGRASRKDDDALWARFRAAQQAFFDARSAQNAKVDEEFGQNLERKLELLTQAEALLPVTDAGAAKSALRRIQDAWDEIGKVPRADVQRVEARMRAVEQAVRDADEARWHKSDPEKKARAEGAAAQLQEAIVGLEQEVAAAEASGDERAAVRAREALEARRLWLDQVLRAAGEGH</sequence>
<organism evidence="3 4">
    <name type="scientific">Georgenia faecalis</name>
    <dbReference type="NCBI Taxonomy" id="2483799"/>
    <lineage>
        <taxon>Bacteria</taxon>
        <taxon>Bacillati</taxon>
        <taxon>Actinomycetota</taxon>
        <taxon>Actinomycetes</taxon>
        <taxon>Micrococcales</taxon>
        <taxon>Bogoriellaceae</taxon>
        <taxon>Georgenia</taxon>
    </lineage>
</organism>
<feature type="compositionally biased region" description="Low complexity" evidence="2">
    <location>
        <begin position="262"/>
        <end position="284"/>
    </location>
</feature>
<feature type="compositionally biased region" description="Acidic residues" evidence="2">
    <location>
        <begin position="69"/>
        <end position="79"/>
    </location>
</feature>
<reference evidence="4" key="1">
    <citation type="journal article" date="2019" name="Int. J. Syst. Evol. Microbiol.">
        <title>The Global Catalogue of Microorganisms (GCM) 10K type strain sequencing project: providing services to taxonomists for standard genome sequencing and annotation.</title>
        <authorList>
            <consortium name="The Broad Institute Genomics Platform"/>
            <consortium name="The Broad Institute Genome Sequencing Center for Infectious Disease"/>
            <person name="Wu L."/>
            <person name="Ma J."/>
        </authorList>
    </citation>
    <scope>NUCLEOTIDE SEQUENCE [LARGE SCALE GENOMIC DNA]</scope>
    <source>
        <strain evidence="4">JCM 3369</strain>
    </source>
</reference>
<proteinExistence type="predicted"/>
<feature type="compositionally biased region" description="Low complexity" evidence="2">
    <location>
        <begin position="44"/>
        <end position="53"/>
    </location>
</feature>
<keyword evidence="1" id="KW-0175">Coiled coil</keyword>
<evidence type="ECO:0000313" key="4">
    <source>
        <dbReference type="Proteomes" id="UP001595955"/>
    </source>
</evidence>
<accession>A0ABV9D8V6</accession>
<feature type="coiled-coil region" evidence="1">
    <location>
        <begin position="382"/>
        <end position="413"/>
    </location>
</feature>
<feature type="compositionally biased region" description="Low complexity" evidence="2">
    <location>
        <begin position="18"/>
        <end position="31"/>
    </location>
</feature>
<evidence type="ECO:0000313" key="3">
    <source>
        <dbReference type="EMBL" id="MFC4555179.1"/>
    </source>
</evidence>
<evidence type="ECO:0000256" key="2">
    <source>
        <dbReference type="SAM" id="MobiDB-lite"/>
    </source>
</evidence>
<feature type="compositionally biased region" description="Low complexity" evidence="2">
    <location>
        <begin position="136"/>
        <end position="248"/>
    </location>
</feature>
<keyword evidence="4" id="KW-1185">Reference proteome</keyword>
<dbReference type="Pfam" id="PF03993">
    <property type="entry name" value="DUF349"/>
    <property type="match status" value="3"/>
</dbReference>
<name>A0ABV9D8V6_9MICO</name>
<dbReference type="RefSeq" id="WP_244925235.1">
    <property type="nucleotide sequence ID" value="NZ_CP033325.1"/>
</dbReference>
<comment type="caution">
    <text evidence="3">The sequence shown here is derived from an EMBL/GenBank/DDBJ whole genome shotgun (WGS) entry which is preliminary data.</text>
</comment>
<gene>
    <name evidence="3" type="ORF">ACFO3F_07945</name>
</gene>
<dbReference type="Proteomes" id="UP001595955">
    <property type="component" value="Unassembled WGS sequence"/>
</dbReference>
<feature type="region of interest" description="Disordered" evidence="2">
    <location>
        <begin position="1"/>
        <end position="99"/>
    </location>
</feature>
<protein>
    <submittedName>
        <fullName evidence="3">DUF349 domain-containing protein</fullName>
    </submittedName>
</protein>
<dbReference type="EMBL" id="JBHSGF010000004">
    <property type="protein sequence ID" value="MFC4555179.1"/>
    <property type="molecule type" value="Genomic_DNA"/>
</dbReference>
<feature type="region of interest" description="Disordered" evidence="2">
    <location>
        <begin position="115"/>
        <end position="289"/>
    </location>
</feature>